<reference evidence="1 2" key="1">
    <citation type="submission" date="2018-02" db="EMBL/GenBank/DDBJ databases">
        <title>Draft genome sequences of four Legionella pneumophila clinical strains isolated in Ontario.</title>
        <authorList>
            <person name="Fortuna A."/>
            <person name="Ramnarine R."/>
            <person name="Li A."/>
            <person name="Frantz C."/>
            <person name="Mallo G."/>
        </authorList>
    </citation>
    <scope>NUCLEOTIDE SEQUENCE [LARGE SCALE GENOMIC DNA]</scope>
    <source>
        <strain evidence="1 2">LG61</strain>
    </source>
</reference>
<dbReference type="AlphaFoldDB" id="A0A2S6EUD1"/>
<organism evidence="1 2">
    <name type="scientific">Legionella pneumophila</name>
    <dbReference type="NCBI Taxonomy" id="446"/>
    <lineage>
        <taxon>Bacteria</taxon>
        <taxon>Pseudomonadati</taxon>
        <taxon>Pseudomonadota</taxon>
        <taxon>Gammaproteobacteria</taxon>
        <taxon>Legionellales</taxon>
        <taxon>Legionellaceae</taxon>
        <taxon>Legionella</taxon>
    </lineage>
</organism>
<evidence type="ECO:0000313" key="1">
    <source>
        <dbReference type="EMBL" id="PPK28804.1"/>
    </source>
</evidence>
<comment type="caution">
    <text evidence="1">The sequence shown here is derived from an EMBL/GenBank/DDBJ whole genome shotgun (WGS) entry which is preliminary data.</text>
</comment>
<dbReference type="EMBL" id="PQWY01000021">
    <property type="protein sequence ID" value="PPK28804.1"/>
    <property type="molecule type" value="Genomic_DNA"/>
</dbReference>
<proteinExistence type="predicted"/>
<evidence type="ECO:0000313" key="2">
    <source>
        <dbReference type="Proteomes" id="UP000239239"/>
    </source>
</evidence>
<dbReference type="OrthoDB" id="5648334at2"/>
<protein>
    <submittedName>
        <fullName evidence="1">Uncharacterized protein</fullName>
    </submittedName>
</protein>
<dbReference type="RefSeq" id="WP_027228713.1">
    <property type="nucleotide sequence ID" value="NZ_CP017601.1"/>
</dbReference>
<dbReference type="Proteomes" id="UP000239239">
    <property type="component" value="Unassembled WGS sequence"/>
</dbReference>
<accession>A0A2S6EUD1</accession>
<sequence>MATSSLILQSYLKTLKTDEKSELRYEDKVEELLEYNSKAKGGDFLAPLSFYLPIIENTDEVMLRYMSEEDKKKLIRDLQVAYLLLLTQKKYEEEHQKYENIKTYTQHIKRCEELLDYLNYHQVCKEQKRAPSPEHGYASDGYPVKYLSIFLGKELAEMIVDSMDRKTKTIKESMGWFNEKRLYWVWASSLLKVILAALPDDFFNVGQATQVVKAPDPYTGTLSWALYYFRFSLNMFLLLKHTISGPWMSEREKKTPWTERFLTQWDQRKFTLLNDSIWATGNLICFFWLTGKGALGTWGDVLTLALLVFDISLAIWDYEEQKTRHYKEMLAYEEDIKKLKRLISKAEEEPGKEHEKLRIIQEYELQLQGLMRAQKESERNWDLQKVSLYAGIAYAVGLMLAFALLAAPFFPISGPALLAITITGAVLCLAFTVIYNGVKGGMEVYKAHCSAKEAKKGYDDKVELFKLLLEKNPALDDNEKKFLFLEIKKLKAETEYQKQMVVFQTMHLLRSVILESFIPAVVFASFVFLPLGIGFAVLGATIGVALATNLMINAAFKPAKNEVKAFNEKEYEAFCKDPDNWDKPSKSKQGFFQPKEKKPLLDAVAAKTQEEEKDRLDLLDDTSSEPLLLSSKNNPSA</sequence>
<gene>
    <name evidence="1" type="ORF">C3928_15290</name>
</gene>
<name>A0A2S6EUD1_LEGPN</name>